<dbReference type="SUPFAM" id="SSF160704">
    <property type="entry name" value="YehR-like"/>
    <property type="match status" value="1"/>
</dbReference>
<protein>
    <recommendedName>
        <fullName evidence="5">DUF1307 domain-containing protein</fullName>
    </recommendedName>
</protein>
<dbReference type="InterPro" id="IPR036699">
    <property type="entry name" value="YehR-like_sf"/>
</dbReference>
<evidence type="ECO:0000256" key="2">
    <source>
        <dbReference type="SAM" id="SignalP"/>
    </source>
</evidence>
<dbReference type="Gene3D" id="3.30.1830.10">
    <property type="entry name" value="YehR-like"/>
    <property type="match status" value="1"/>
</dbReference>
<dbReference type="PROSITE" id="PS51257">
    <property type="entry name" value="PROKAR_LIPOPROTEIN"/>
    <property type="match status" value="1"/>
</dbReference>
<dbReference type="RefSeq" id="WP_042750447.1">
    <property type="nucleotide sequence ID" value="NZ_CAMHZL010000006.1"/>
</dbReference>
<accession>A0A081QS01</accession>
<evidence type="ECO:0000256" key="1">
    <source>
        <dbReference type="SAM" id="MobiDB-lite"/>
    </source>
</evidence>
<reference evidence="3 4" key="1">
    <citation type="submission" date="2014-05" db="EMBL/GenBank/DDBJ databases">
        <authorList>
            <person name="Daugherty S.C."/>
            <person name="Tallon L.J."/>
            <person name="Sadzewicz L."/>
            <person name="Kilian M."/>
            <person name="Tettelin H."/>
        </authorList>
    </citation>
    <scope>NUCLEOTIDE SEQUENCE [LARGE SCALE GENOMIC DNA]</scope>
    <source>
        <strain evidence="3 4">SK578</strain>
    </source>
</reference>
<feature type="chain" id="PRO_5039405186" description="DUF1307 domain-containing protein" evidence="2">
    <location>
        <begin position="26"/>
        <end position="183"/>
    </location>
</feature>
<evidence type="ECO:0000313" key="3">
    <source>
        <dbReference type="EMBL" id="KEQ45724.1"/>
    </source>
</evidence>
<dbReference type="Pfam" id="PF06998">
    <property type="entry name" value="DUF1307"/>
    <property type="match status" value="1"/>
</dbReference>
<keyword evidence="2" id="KW-0732">Signal</keyword>
<evidence type="ECO:0008006" key="5">
    <source>
        <dbReference type="Google" id="ProtNLM"/>
    </source>
</evidence>
<dbReference type="EMBL" id="JPFY01000012">
    <property type="protein sequence ID" value="KEQ45724.1"/>
    <property type="molecule type" value="Genomic_DNA"/>
</dbReference>
<organism evidence="3 4">
    <name type="scientific">Streptococcus mitis</name>
    <dbReference type="NCBI Taxonomy" id="28037"/>
    <lineage>
        <taxon>Bacteria</taxon>
        <taxon>Bacillati</taxon>
        <taxon>Bacillota</taxon>
        <taxon>Bacilli</taxon>
        <taxon>Lactobacillales</taxon>
        <taxon>Streptococcaceae</taxon>
        <taxon>Streptococcus</taxon>
        <taxon>Streptococcus mitis group</taxon>
    </lineage>
</organism>
<sequence length="183" mass="19816">MKSYFKVSLALVASLVLLLGCSKQASTPANSSSKEDTTTQSSESKQSTEQSSEKKETAKTHTFVNKSNPGITSTLVYTVEGDNVTKQTGQNVADPEILGATPEEVKSTLEDTYKGYYGLKGVKQTIEIKDGKVVQDLEVDYSTASLDELRKALPEEYPGIGNRVSFSITKNGLETLGFTEKTN</sequence>
<dbReference type="InterPro" id="IPR009736">
    <property type="entry name" value="DUF1307"/>
</dbReference>
<feature type="signal peptide" evidence="2">
    <location>
        <begin position="1"/>
        <end position="25"/>
    </location>
</feature>
<comment type="caution">
    <text evidence="3">The sequence shown here is derived from an EMBL/GenBank/DDBJ whole genome shotgun (WGS) entry which is preliminary data.</text>
</comment>
<dbReference type="Proteomes" id="UP000028089">
    <property type="component" value="Unassembled WGS sequence"/>
</dbReference>
<proteinExistence type="predicted"/>
<feature type="compositionally biased region" description="Low complexity" evidence="1">
    <location>
        <begin position="38"/>
        <end position="50"/>
    </location>
</feature>
<evidence type="ECO:0000313" key="4">
    <source>
        <dbReference type="Proteomes" id="UP000028089"/>
    </source>
</evidence>
<feature type="region of interest" description="Disordered" evidence="1">
    <location>
        <begin position="24"/>
        <end position="66"/>
    </location>
</feature>
<dbReference type="PATRIC" id="fig|28037.93.peg.546"/>
<name>A0A081QS01_STRMT</name>
<gene>
    <name evidence="3" type="ORF">SK578_0570</name>
</gene>
<dbReference type="AlphaFoldDB" id="A0A081QS01"/>